<evidence type="ECO:0000313" key="2">
    <source>
        <dbReference type="EMBL" id="NML48515.1"/>
    </source>
</evidence>
<keyword evidence="3" id="KW-1185">Reference proteome</keyword>
<dbReference type="InterPro" id="IPR029068">
    <property type="entry name" value="Glyas_Bleomycin-R_OHBP_Dase"/>
</dbReference>
<reference evidence="2 3" key="1">
    <citation type="submission" date="2020-04" db="EMBL/GenBank/DDBJ databases">
        <title>Ramlibacter sp. G-1-2-2 isolated from soil.</title>
        <authorList>
            <person name="Dahal R.H."/>
        </authorList>
    </citation>
    <scope>NUCLEOTIDE SEQUENCE [LARGE SCALE GENOMIC DNA]</scope>
    <source>
        <strain evidence="2 3">G-1-2-2</strain>
    </source>
</reference>
<dbReference type="Proteomes" id="UP000541185">
    <property type="component" value="Unassembled WGS sequence"/>
</dbReference>
<dbReference type="SUPFAM" id="SSF54593">
    <property type="entry name" value="Glyoxalase/Bleomycin resistance protein/Dihydroxybiphenyl dioxygenase"/>
    <property type="match status" value="1"/>
</dbReference>
<gene>
    <name evidence="2" type="ORF">HHL11_32520</name>
</gene>
<dbReference type="InterPro" id="IPR025870">
    <property type="entry name" value="Glyoxalase-like_dom"/>
</dbReference>
<feature type="domain" description="Glyoxalase-like" evidence="1">
    <location>
        <begin position="6"/>
        <end position="192"/>
    </location>
</feature>
<dbReference type="Pfam" id="PF13468">
    <property type="entry name" value="Glyoxalase_3"/>
    <property type="match status" value="1"/>
</dbReference>
<dbReference type="AlphaFoldDB" id="A0A848HCP6"/>
<organism evidence="2 3">
    <name type="scientific">Ramlibacter agri</name>
    <dbReference type="NCBI Taxonomy" id="2728837"/>
    <lineage>
        <taxon>Bacteria</taxon>
        <taxon>Pseudomonadati</taxon>
        <taxon>Pseudomonadota</taxon>
        <taxon>Betaproteobacteria</taxon>
        <taxon>Burkholderiales</taxon>
        <taxon>Comamonadaceae</taxon>
        <taxon>Ramlibacter</taxon>
    </lineage>
</organism>
<evidence type="ECO:0000313" key="3">
    <source>
        <dbReference type="Proteomes" id="UP000541185"/>
    </source>
</evidence>
<sequence>MTARTDHLVIGAATLDEGVAWAEATLGVAPGPGGEHPLMGTHNRLLRIATVDYPRAYLEIIAPQPGRQPQQGKRWFDLDDETVRDTLRRHGPRLLHFVANVPDVRAACAALERAGYEHGEVARASRMTQRGLLEWQITVRADGRRLIAGMLPTLIEWGETHPAASMPESGVTLHSLTAWHPLAPELRGAYEAIGLLGVQVKEGPANLCATLDTPRGRVQLQSKGL</sequence>
<protein>
    <submittedName>
        <fullName evidence="2">VOC family protein</fullName>
    </submittedName>
</protein>
<comment type="caution">
    <text evidence="2">The sequence shown here is derived from an EMBL/GenBank/DDBJ whole genome shotgun (WGS) entry which is preliminary data.</text>
</comment>
<evidence type="ECO:0000259" key="1">
    <source>
        <dbReference type="Pfam" id="PF13468"/>
    </source>
</evidence>
<dbReference type="EMBL" id="JABBFX010000006">
    <property type="protein sequence ID" value="NML48515.1"/>
    <property type="molecule type" value="Genomic_DNA"/>
</dbReference>
<proteinExistence type="predicted"/>
<dbReference type="Gene3D" id="3.10.180.10">
    <property type="entry name" value="2,3-Dihydroxybiphenyl 1,2-Dioxygenase, domain 1"/>
    <property type="match status" value="1"/>
</dbReference>
<accession>A0A848HCP6</accession>
<name>A0A848HCP6_9BURK</name>
<dbReference type="RefSeq" id="WP_169422857.1">
    <property type="nucleotide sequence ID" value="NZ_JABBFX010000006.1"/>
</dbReference>